<name>A0A819U3G6_9BILA</name>
<dbReference type="EMBL" id="CAJOBD010007534">
    <property type="protein sequence ID" value="CAF4089273.1"/>
    <property type="molecule type" value="Genomic_DNA"/>
</dbReference>
<protein>
    <submittedName>
        <fullName evidence="2">Uncharacterized protein</fullName>
    </submittedName>
</protein>
<reference evidence="2" key="1">
    <citation type="submission" date="2021-02" db="EMBL/GenBank/DDBJ databases">
        <authorList>
            <person name="Nowell W R."/>
        </authorList>
    </citation>
    <scope>NUCLEOTIDE SEQUENCE</scope>
</reference>
<dbReference type="EMBL" id="CAJNOT010005358">
    <property type="protein sequence ID" value="CAF1463300.1"/>
    <property type="molecule type" value="Genomic_DNA"/>
</dbReference>
<gene>
    <name evidence="2" type="ORF">JBS370_LOCUS31157</name>
    <name evidence="1" type="ORF">ZHD862_LOCUS35795</name>
</gene>
<organism evidence="2 3">
    <name type="scientific">Rotaria sordida</name>
    <dbReference type="NCBI Taxonomy" id="392033"/>
    <lineage>
        <taxon>Eukaryota</taxon>
        <taxon>Metazoa</taxon>
        <taxon>Spiralia</taxon>
        <taxon>Gnathifera</taxon>
        <taxon>Rotifera</taxon>
        <taxon>Eurotatoria</taxon>
        <taxon>Bdelloidea</taxon>
        <taxon>Philodinida</taxon>
        <taxon>Philodinidae</taxon>
        <taxon>Rotaria</taxon>
    </lineage>
</organism>
<proteinExistence type="predicted"/>
<dbReference type="Proteomes" id="UP000663836">
    <property type="component" value="Unassembled WGS sequence"/>
</dbReference>
<evidence type="ECO:0000313" key="3">
    <source>
        <dbReference type="Proteomes" id="UP000663836"/>
    </source>
</evidence>
<comment type="caution">
    <text evidence="2">The sequence shown here is derived from an EMBL/GenBank/DDBJ whole genome shotgun (WGS) entry which is preliminary data.</text>
</comment>
<accession>A0A819U3G6</accession>
<evidence type="ECO:0000313" key="1">
    <source>
        <dbReference type="EMBL" id="CAF1463300.1"/>
    </source>
</evidence>
<dbReference type="Proteomes" id="UP000663864">
    <property type="component" value="Unassembled WGS sequence"/>
</dbReference>
<sequence length="95" mass="11201">MSLNMNKNQLEVEFMKILKRFIDNPADIHLIQELDEIGIKLIHLSKNISNQESSLSSIIRPVADESNSEELNQNDLQKTNNKNKIKYWFFEIRKL</sequence>
<dbReference type="AlphaFoldDB" id="A0A819U3G6"/>
<evidence type="ECO:0000313" key="2">
    <source>
        <dbReference type="EMBL" id="CAF4089273.1"/>
    </source>
</evidence>